<dbReference type="EMBL" id="FOTR01000009">
    <property type="protein sequence ID" value="SFM18715.1"/>
    <property type="molecule type" value="Genomic_DNA"/>
</dbReference>
<feature type="compositionally biased region" description="Polar residues" evidence="1">
    <location>
        <begin position="26"/>
        <end position="35"/>
    </location>
</feature>
<accession>A0A1I4NTI3</accession>
<reference evidence="3" key="1">
    <citation type="submission" date="2016-10" db="EMBL/GenBank/DDBJ databases">
        <authorList>
            <person name="Varghese N."/>
            <person name="Submissions S."/>
        </authorList>
    </citation>
    <scope>NUCLEOTIDE SEQUENCE [LARGE SCALE GENOMIC DNA]</scope>
    <source>
        <strain evidence="3">CGMCC 1.4250</strain>
    </source>
</reference>
<organism evidence="2 3">
    <name type="scientific">Gracilibacillus orientalis</name>
    <dbReference type="NCBI Taxonomy" id="334253"/>
    <lineage>
        <taxon>Bacteria</taxon>
        <taxon>Bacillati</taxon>
        <taxon>Bacillota</taxon>
        <taxon>Bacilli</taxon>
        <taxon>Bacillales</taxon>
        <taxon>Bacillaceae</taxon>
        <taxon>Gracilibacillus</taxon>
    </lineage>
</organism>
<evidence type="ECO:0000313" key="2">
    <source>
        <dbReference type="EMBL" id="SFM18715.1"/>
    </source>
</evidence>
<name>A0A1I4NTI3_9BACI</name>
<evidence type="ECO:0000256" key="1">
    <source>
        <dbReference type="SAM" id="MobiDB-lite"/>
    </source>
</evidence>
<dbReference type="AlphaFoldDB" id="A0A1I4NTI3"/>
<evidence type="ECO:0000313" key="3">
    <source>
        <dbReference type="Proteomes" id="UP000198565"/>
    </source>
</evidence>
<gene>
    <name evidence="2" type="ORF">SAMN04487943_109136</name>
</gene>
<feature type="region of interest" description="Disordered" evidence="1">
    <location>
        <begin position="26"/>
        <end position="45"/>
    </location>
</feature>
<protein>
    <submittedName>
        <fullName evidence="2">Uncharacterized protein</fullName>
    </submittedName>
</protein>
<proteinExistence type="predicted"/>
<keyword evidence="3" id="KW-1185">Reference proteome</keyword>
<sequence length="112" mass="13189">MKGEEILKIYIPWILFFQSSVNPYQRRQNTQTPTGTARAEDPARKSTWFSEEAEAVPVESEVFCRSGDITVSTRKNGRKQILYKVTSQFMFNVRNYIFSYLVKKKRLSLKKR</sequence>
<dbReference type="Proteomes" id="UP000198565">
    <property type="component" value="Unassembled WGS sequence"/>
</dbReference>